<evidence type="ECO:0000256" key="4">
    <source>
        <dbReference type="PIRSR" id="PIRSR006806-1"/>
    </source>
</evidence>
<dbReference type="EC" id="6.3.3.2" evidence="5"/>
<evidence type="ECO:0000256" key="2">
    <source>
        <dbReference type="ARBA" id="ARBA00022741"/>
    </source>
</evidence>
<dbReference type="GO" id="GO:0046872">
    <property type="term" value="F:metal ion binding"/>
    <property type="evidence" value="ECO:0007669"/>
    <property type="project" value="UniProtKB-KW"/>
</dbReference>
<evidence type="ECO:0000313" key="6">
    <source>
        <dbReference type="EMBL" id="OBX50557.1"/>
    </source>
</evidence>
<dbReference type="InterPro" id="IPR024185">
    <property type="entry name" value="FTHF_cligase-like_sf"/>
</dbReference>
<keyword evidence="2 4" id="KW-0547">Nucleotide-binding</keyword>
<comment type="catalytic activity">
    <reaction evidence="5">
        <text>(6S)-5-formyl-5,6,7,8-tetrahydrofolate + ATP = (6R)-5,10-methenyltetrahydrofolate + ADP + phosphate</text>
        <dbReference type="Rhea" id="RHEA:10488"/>
        <dbReference type="ChEBI" id="CHEBI:30616"/>
        <dbReference type="ChEBI" id="CHEBI:43474"/>
        <dbReference type="ChEBI" id="CHEBI:57455"/>
        <dbReference type="ChEBI" id="CHEBI:57457"/>
        <dbReference type="ChEBI" id="CHEBI:456216"/>
        <dbReference type="EC" id="6.3.3.2"/>
    </reaction>
</comment>
<dbReference type="PANTHER" id="PTHR23407">
    <property type="entry name" value="ATPASE INHIBITOR/5-FORMYLTETRAHYDROFOLATE CYCLO-LIGASE"/>
    <property type="match status" value="1"/>
</dbReference>
<feature type="binding site" evidence="4">
    <location>
        <position position="59"/>
    </location>
    <ligand>
        <name>substrate</name>
    </ligand>
</feature>
<comment type="cofactor">
    <cofactor evidence="5">
        <name>Mg(2+)</name>
        <dbReference type="ChEBI" id="CHEBI:18420"/>
    </cofactor>
</comment>
<sequence length="191" mass="21387">MEKLMSNASFSKHIRQRRKILTNKERANFALMASLYLPKLLPHLPKNANVGLYLDDFGELPTAPILAFCQKHGFTPFLPITVQGKPLCFAPIVLPLAKTPLKRHRLGMKEPFAKHDISADKLDLIICPLVAVDGSGNRLGMGGGFYDRTFANFCGLKIGWCYHFQVVDSLTVNEWDKGVDMVITDKGVIRF</sequence>
<feature type="binding site" evidence="4">
    <location>
        <position position="54"/>
    </location>
    <ligand>
        <name>substrate</name>
    </ligand>
</feature>
<dbReference type="GO" id="GO:0009396">
    <property type="term" value="P:folic acid-containing compound biosynthetic process"/>
    <property type="evidence" value="ECO:0007669"/>
    <property type="project" value="TreeGrafter"/>
</dbReference>
<dbReference type="OrthoDB" id="9801938at2"/>
<gene>
    <name evidence="6" type="ORF">A9Z60_08945</name>
</gene>
<dbReference type="NCBIfam" id="TIGR02727">
    <property type="entry name" value="MTHFS_bact"/>
    <property type="match status" value="1"/>
</dbReference>
<dbReference type="GO" id="GO:0030272">
    <property type="term" value="F:5-formyltetrahydrofolate cyclo-ligase activity"/>
    <property type="evidence" value="ECO:0007669"/>
    <property type="project" value="UniProtKB-EC"/>
</dbReference>
<evidence type="ECO:0000256" key="3">
    <source>
        <dbReference type="ARBA" id="ARBA00022840"/>
    </source>
</evidence>
<evidence type="ECO:0000256" key="1">
    <source>
        <dbReference type="ARBA" id="ARBA00010638"/>
    </source>
</evidence>
<dbReference type="EMBL" id="LZDN01000013">
    <property type="protein sequence ID" value="OBX50557.1"/>
    <property type="molecule type" value="Genomic_DNA"/>
</dbReference>
<evidence type="ECO:0000256" key="5">
    <source>
        <dbReference type="RuleBase" id="RU361279"/>
    </source>
</evidence>
<reference evidence="6 7" key="1">
    <citation type="submission" date="2016-06" db="EMBL/GenBank/DDBJ databases">
        <title>Draft genome of Moraxella nonliquefaciens CCUG 60284.</title>
        <authorList>
            <person name="Salva-Serra F."/>
            <person name="Engstrom-Jakobsson H."/>
            <person name="Thorell K."/>
            <person name="Gonzales-Siles L."/>
            <person name="Karlsson R."/>
            <person name="Boulund F."/>
            <person name="Engstrand L."/>
            <person name="Kristiansson E."/>
            <person name="Moore E."/>
        </authorList>
    </citation>
    <scope>NUCLEOTIDE SEQUENCE [LARGE SCALE GENOMIC DNA]</scope>
    <source>
        <strain evidence="6 7">CCUG 60284</strain>
    </source>
</reference>
<dbReference type="InterPro" id="IPR037171">
    <property type="entry name" value="NagB/RpiA_transferase-like"/>
</dbReference>
<accession>A0A1B8PJ15</accession>
<organism evidence="6 7">
    <name type="scientific">Moraxella nonliquefaciens</name>
    <dbReference type="NCBI Taxonomy" id="478"/>
    <lineage>
        <taxon>Bacteria</taxon>
        <taxon>Pseudomonadati</taxon>
        <taxon>Pseudomonadota</taxon>
        <taxon>Gammaproteobacteria</taxon>
        <taxon>Moraxellales</taxon>
        <taxon>Moraxellaceae</taxon>
        <taxon>Moraxella</taxon>
    </lineage>
</organism>
<dbReference type="AlphaFoldDB" id="A0A1B8PJ15"/>
<evidence type="ECO:0000313" key="7">
    <source>
        <dbReference type="Proteomes" id="UP000092671"/>
    </source>
</evidence>
<keyword evidence="6" id="KW-0436">Ligase</keyword>
<dbReference type="SUPFAM" id="SSF100950">
    <property type="entry name" value="NagB/RpiA/CoA transferase-like"/>
    <property type="match status" value="1"/>
</dbReference>
<dbReference type="PIRSF" id="PIRSF006806">
    <property type="entry name" value="FTHF_cligase"/>
    <property type="match status" value="1"/>
</dbReference>
<dbReference type="PANTHER" id="PTHR23407:SF1">
    <property type="entry name" value="5-FORMYLTETRAHYDROFOLATE CYCLO-LIGASE"/>
    <property type="match status" value="1"/>
</dbReference>
<comment type="caution">
    <text evidence="6">The sequence shown here is derived from an EMBL/GenBank/DDBJ whole genome shotgun (WGS) entry which is preliminary data.</text>
</comment>
<dbReference type="GO" id="GO:0035999">
    <property type="term" value="P:tetrahydrofolate interconversion"/>
    <property type="evidence" value="ECO:0007669"/>
    <property type="project" value="TreeGrafter"/>
</dbReference>
<name>A0A1B8PJ15_MORNO</name>
<dbReference type="InterPro" id="IPR002698">
    <property type="entry name" value="FTHF_cligase"/>
</dbReference>
<proteinExistence type="inferred from homology"/>
<keyword evidence="5" id="KW-0460">Magnesium</keyword>
<feature type="binding site" evidence="4">
    <location>
        <begin position="138"/>
        <end position="146"/>
    </location>
    <ligand>
        <name>ATP</name>
        <dbReference type="ChEBI" id="CHEBI:30616"/>
    </ligand>
</feature>
<dbReference type="Gene3D" id="3.40.50.10420">
    <property type="entry name" value="NagB/RpiA/CoA transferase-like"/>
    <property type="match status" value="1"/>
</dbReference>
<dbReference type="Proteomes" id="UP000092671">
    <property type="component" value="Unassembled WGS sequence"/>
</dbReference>
<keyword evidence="3 4" id="KW-0067">ATP-binding</keyword>
<protein>
    <recommendedName>
        <fullName evidence="5">5-formyltetrahydrofolate cyclo-ligase</fullName>
        <ecNumber evidence="5">6.3.3.2</ecNumber>
    </recommendedName>
</protein>
<dbReference type="GO" id="GO:0005524">
    <property type="term" value="F:ATP binding"/>
    <property type="evidence" value="ECO:0007669"/>
    <property type="project" value="UniProtKB-KW"/>
</dbReference>
<keyword evidence="5" id="KW-0479">Metal-binding</keyword>
<comment type="similarity">
    <text evidence="1 5">Belongs to the 5-formyltetrahydrofolate cyclo-ligase family.</text>
</comment>
<dbReference type="Pfam" id="PF01812">
    <property type="entry name" value="5-FTHF_cyc-lig"/>
    <property type="match status" value="1"/>
</dbReference>